<protein>
    <submittedName>
        <fullName evidence="1">Uncharacterized protein</fullName>
    </submittedName>
</protein>
<name>A0AAP0II72_9MAGN</name>
<dbReference type="AlphaFoldDB" id="A0AAP0II72"/>
<evidence type="ECO:0000313" key="2">
    <source>
        <dbReference type="Proteomes" id="UP001417504"/>
    </source>
</evidence>
<dbReference type="EMBL" id="JBBNAE010000006">
    <property type="protein sequence ID" value="KAK9115994.1"/>
    <property type="molecule type" value="Genomic_DNA"/>
</dbReference>
<reference evidence="1 2" key="1">
    <citation type="submission" date="2024-01" db="EMBL/GenBank/DDBJ databases">
        <title>Genome assemblies of Stephania.</title>
        <authorList>
            <person name="Yang L."/>
        </authorList>
    </citation>
    <scope>NUCLEOTIDE SEQUENCE [LARGE SCALE GENOMIC DNA]</scope>
    <source>
        <strain evidence="1">QJT</strain>
        <tissue evidence="1">Leaf</tissue>
    </source>
</reference>
<evidence type="ECO:0000313" key="1">
    <source>
        <dbReference type="EMBL" id="KAK9115994.1"/>
    </source>
</evidence>
<comment type="caution">
    <text evidence="1">The sequence shown here is derived from an EMBL/GenBank/DDBJ whole genome shotgun (WGS) entry which is preliminary data.</text>
</comment>
<gene>
    <name evidence="1" type="ORF">Sjap_014941</name>
</gene>
<sequence length="153" mass="16902">MMQPKDKFMVVVMRSGIEMRSSGKVKVCALADGDGGEACVVRAWGRFDCKIELEIGGLRSRMVFDVPSEFPRPWSFPRQRQEFRSCSEGAALCGVVKGLLTALGAAVTRDWSRTTSRWLTGVPDDPRASPIAMVVFSLVNRLCFLFMGSLLCC</sequence>
<keyword evidence="2" id="KW-1185">Reference proteome</keyword>
<proteinExistence type="predicted"/>
<organism evidence="1 2">
    <name type="scientific">Stephania japonica</name>
    <dbReference type="NCBI Taxonomy" id="461633"/>
    <lineage>
        <taxon>Eukaryota</taxon>
        <taxon>Viridiplantae</taxon>
        <taxon>Streptophyta</taxon>
        <taxon>Embryophyta</taxon>
        <taxon>Tracheophyta</taxon>
        <taxon>Spermatophyta</taxon>
        <taxon>Magnoliopsida</taxon>
        <taxon>Ranunculales</taxon>
        <taxon>Menispermaceae</taxon>
        <taxon>Menispermoideae</taxon>
        <taxon>Cissampelideae</taxon>
        <taxon>Stephania</taxon>
    </lineage>
</organism>
<dbReference type="Proteomes" id="UP001417504">
    <property type="component" value="Unassembled WGS sequence"/>
</dbReference>
<accession>A0AAP0II72</accession>